<protein>
    <submittedName>
        <fullName evidence="8">Similar to Bsg25D: Blastoderm-specific protein 25D (Drosophila melanogaster)</fullName>
    </submittedName>
</protein>
<keyword evidence="3" id="KW-0597">Phosphoprotein</keyword>
<dbReference type="SUPFAM" id="SSF47473">
    <property type="entry name" value="EF-hand"/>
    <property type="match status" value="2"/>
</dbReference>
<organism evidence="8 9">
    <name type="scientific">Cotesia congregata</name>
    <name type="common">Parasitoid wasp</name>
    <name type="synonym">Apanteles congregatus</name>
    <dbReference type="NCBI Taxonomy" id="51543"/>
    <lineage>
        <taxon>Eukaryota</taxon>
        <taxon>Metazoa</taxon>
        <taxon>Ecdysozoa</taxon>
        <taxon>Arthropoda</taxon>
        <taxon>Hexapoda</taxon>
        <taxon>Insecta</taxon>
        <taxon>Pterygota</taxon>
        <taxon>Neoptera</taxon>
        <taxon>Endopterygota</taxon>
        <taxon>Hymenoptera</taxon>
        <taxon>Apocrita</taxon>
        <taxon>Ichneumonoidea</taxon>
        <taxon>Braconidae</taxon>
        <taxon>Microgastrinae</taxon>
        <taxon>Cotesia</taxon>
    </lineage>
</organism>
<evidence type="ECO:0000256" key="3">
    <source>
        <dbReference type="ARBA" id="ARBA00022553"/>
    </source>
</evidence>
<sequence length="964" mass="110430">MESSCDPYEQRLLSVFESCLEKGESELTEKGLRNLCDKLQLEERGSELISNLLNKNPGKNVYKISFEAFRNGLLTLLDSQEEDKVIESSILKRVNARQLGVGNGDLNMLLKNSISDGSVKRMLEQIFHKLDSDEDGLITFSEFLMLFQSNCSLEDGSLGTEWSEGEEGCKSSFTMLGPDHTGFIDRRSVISLWQLAGVSDAIVLLNDLAISAAGNINLSELMSVLTQELQSLAHEPKGSEITNTHLDILRATLVLYQEEVRSINVLVDQLTGERDKLKVDVAEANERANILAQEIDENHAKLEKSRNEQIKLIESRHGEVIKDLTLQHVSEREAQLANLKLLNEQLQACQQEEQVLRIKLAEALNENQSLEVDNQNLNDQIDKLKVSNGQLLIQVQALAAECDEAEHCDDRESEQVISLVDRIKKLQDESSLLRDQNDELTSEIELLKSRFSDKISKFSSMSSEDNSTDYEPLGKVPEFKKEDKLSLPNTIAGIINDLKSISIDKALDFNSDLLQRNISEIINELEGHLDKVLDKDDKNLEAKEEKTSSLRDFVVSKSKRSLMSSEESIGKKLRDYPPRKGEFDRILTRSASVSVDVTDGNEETLRRDRDRLSNLLAEQEAKYNCEKKRLEEQCKKLETDLELLRSEYYSCEDYWENKLEEERGIMEQEQKISDDKLTELINKIAEYEEQFSGAEKKGRLSPIEEKFTLEQSYTELEDEFDEFRREMQEALDEKETEINFVKEQLKKKESVDAGVQVEEDKNKRFSFYGQASKFEPGKLNKINEDCFCRDSGMQEAELQRLLQKKTQSAHLKCTSLMKQKECLVKEIMELQNFRNCHVYPNDGQGKVDMNFIKSLMTKVQVLEGKKKSLQVSLKHQKQYTDKVIECIWKQHFSERASLQHVLKETQGSLKQYLEVNKIQMQKLAKADLLIKDLYVENAHLKAKVDRLCERCVMLENSEARSTSV</sequence>
<dbReference type="Gene3D" id="1.10.238.10">
    <property type="entry name" value="EF-hand"/>
    <property type="match status" value="1"/>
</dbReference>
<dbReference type="PROSITE" id="PS50222">
    <property type="entry name" value="EF_HAND_2"/>
    <property type="match status" value="1"/>
</dbReference>
<dbReference type="SUPFAM" id="SSF90257">
    <property type="entry name" value="Myosin rod fragments"/>
    <property type="match status" value="1"/>
</dbReference>
<feature type="coiled-coil region" evidence="6">
    <location>
        <begin position="602"/>
        <end position="751"/>
    </location>
</feature>
<accession>A0A8J2H8B0</accession>
<reference evidence="8" key="1">
    <citation type="submission" date="2021-04" db="EMBL/GenBank/DDBJ databases">
        <authorList>
            <person name="Chebbi M.A.C M."/>
        </authorList>
    </citation>
    <scope>NUCLEOTIDE SEQUENCE</scope>
</reference>
<feature type="coiled-coil region" evidence="6">
    <location>
        <begin position="267"/>
        <end position="308"/>
    </location>
</feature>
<evidence type="ECO:0000313" key="8">
    <source>
        <dbReference type="EMBL" id="CAG5081839.1"/>
    </source>
</evidence>
<keyword evidence="9" id="KW-1185">Reference proteome</keyword>
<dbReference type="GO" id="GO:0005509">
    <property type="term" value="F:calcium ion binding"/>
    <property type="evidence" value="ECO:0007669"/>
    <property type="project" value="InterPro"/>
</dbReference>
<evidence type="ECO:0000256" key="1">
    <source>
        <dbReference type="ARBA" id="ARBA00004300"/>
    </source>
</evidence>
<keyword evidence="2" id="KW-0963">Cytoplasm</keyword>
<proteinExistence type="predicted"/>
<feature type="coiled-coil region" evidence="6">
    <location>
        <begin position="423"/>
        <end position="450"/>
    </location>
</feature>
<dbReference type="PANTHER" id="PTHR18905">
    <property type="entry name" value="NINEIN"/>
    <property type="match status" value="1"/>
</dbReference>
<keyword evidence="5" id="KW-0206">Cytoskeleton</keyword>
<dbReference type="GO" id="GO:0005813">
    <property type="term" value="C:centrosome"/>
    <property type="evidence" value="ECO:0007669"/>
    <property type="project" value="UniProtKB-SubCell"/>
</dbReference>
<evidence type="ECO:0000256" key="5">
    <source>
        <dbReference type="ARBA" id="ARBA00023212"/>
    </source>
</evidence>
<dbReference type="InterPro" id="IPR002048">
    <property type="entry name" value="EF_hand_dom"/>
</dbReference>
<gene>
    <name evidence="8" type="ORF">HICCMSTLAB_LOCUS3391</name>
</gene>
<dbReference type="InterPro" id="IPR011992">
    <property type="entry name" value="EF-hand-dom_pair"/>
</dbReference>
<dbReference type="InterPro" id="IPR018247">
    <property type="entry name" value="EF_Hand_1_Ca_BS"/>
</dbReference>
<evidence type="ECO:0000256" key="6">
    <source>
        <dbReference type="SAM" id="Coils"/>
    </source>
</evidence>
<feature type="domain" description="EF-hand" evidence="7">
    <location>
        <begin position="118"/>
        <end position="153"/>
    </location>
</feature>
<keyword evidence="4" id="KW-0106">Calcium</keyword>
<evidence type="ECO:0000256" key="2">
    <source>
        <dbReference type="ARBA" id="ARBA00022490"/>
    </source>
</evidence>
<dbReference type="AlphaFoldDB" id="A0A8J2H8B0"/>
<evidence type="ECO:0000313" key="9">
    <source>
        <dbReference type="Proteomes" id="UP000786811"/>
    </source>
</evidence>
<name>A0A8J2H8B0_COTCN</name>
<dbReference type="Proteomes" id="UP000786811">
    <property type="component" value="Unassembled WGS sequence"/>
</dbReference>
<comment type="caution">
    <text evidence="8">The sequence shown here is derived from an EMBL/GenBank/DDBJ whole genome shotgun (WGS) entry which is preliminary data.</text>
</comment>
<dbReference type="PANTHER" id="PTHR18905:SF13">
    <property type="entry name" value="NON-CENTROSOMAL MICROTUBULE ARRAY"/>
    <property type="match status" value="1"/>
</dbReference>
<comment type="subcellular location">
    <subcellularLocation>
        <location evidence="1">Cytoplasm</location>
        <location evidence="1">Cytoskeleton</location>
        <location evidence="1">Microtubule organizing center</location>
        <location evidence="1">Centrosome</location>
    </subcellularLocation>
</comment>
<dbReference type="PROSITE" id="PS00018">
    <property type="entry name" value="EF_HAND_1"/>
    <property type="match status" value="1"/>
</dbReference>
<dbReference type="GO" id="GO:0034454">
    <property type="term" value="P:microtubule anchoring at centrosome"/>
    <property type="evidence" value="ECO:0007669"/>
    <property type="project" value="TreeGrafter"/>
</dbReference>
<dbReference type="OrthoDB" id="5799458at2759"/>
<feature type="coiled-coil region" evidence="6">
    <location>
        <begin position="332"/>
        <end position="394"/>
    </location>
</feature>
<evidence type="ECO:0000259" key="7">
    <source>
        <dbReference type="PROSITE" id="PS50222"/>
    </source>
</evidence>
<dbReference type="EMBL" id="CAJNRD030001118">
    <property type="protein sequence ID" value="CAG5081839.1"/>
    <property type="molecule type" value="Genomic_DNA"/>
</dbReference>
<evidence type="ECO:0000256" key="4">
    <source>
        <dbReference type="ARBA" id="ARBA00022837"/>
    </source>
</evidence>
<keyword evidence="6" id="KW-0175">Coiled coil</keyword>